<keyword evidence="1" id="KW-1133">Transmembrane helix</keyword>
<dbReference type="PANTHER" id="PTHR40278">
    <property type="entry name" value="DNA UTILIZATION PROTEIN HOFN"/>
    <property type="match status" value="1"/>
</dbReference>
<evidence type="ECO:0000256" key="1">
    <source>
        <dbReference type="SAM" id="Phobius"/>
    </source>
</evidence>
<reference evidence="2 3" key="1">
    <citation type="submission" date="2018-12" db="EMBL/GenBank/DDBJ databases">
        <title>three novel Halomonas strain isolated from plants.</title>
        <authorList>
            <person name="Sun C."/>
        </authorList>
    </citation>
    <scope>NUCLEOTIDE SEQUENCE [LARGE SCALE GENOMIC DNA]</scope>
    <source>
        <strain evidence="2 3">JCM 18142</strain>
    </source>
</reference>
<proteinExistence type="predicted"/>
<name>A0A433KY01_9GAMM</name>
<dbReference type="PANTHER" id="PTHR40278:SF1">
    <property type="entry name" value="DNA UTILIZATION PROTEIN HOFN"/>
    <property type="match status" value="1"/>
</dbReference>
<sequence length="189" mass="21133">MSRNINLLAWREVRRIKRTRMFYGAMLLSGALGTGLGGAVAYGYQQTLAAQQQRNAHIVAHIAHFDDEIAQAEHYHGEVADLDQQLARFKRLLETRTDTLRLFNDLAASLEDGVTYRHLERRHGQINVTAVAPNERQMSEQLRRLAEQPGLNAPVLAGVTSEPEGQRIFTLEIAQARPSSLLADKEAPP</sequence>
<protein>
    <submittedName>
        <fullName evidence="2">Fimbrial assembly protein</fullName>
    </submittedName>
</protein>
<comment type="caution">
    <text evidence="2">The sequence shown here is derived from an EMBL/GenBank/DDBJ whole genome shotgun (WGS) entry which is preliminary data.</text>
</comment>
<keyword evidence="1" id="KW-0472">Membrane</keyword>
<gene>
    <name evidence="2" type="ORF">ELY38_02120</name>
</gene>
<dbReference type="RefSeq" id="WP_127059858.1">
    <property type="nucleotide sequence ID" value="NZ_RZHF01000004.1"/>
</dbReference>
<organism evidence="2 3">
    <name type="scientific">Vreelandella nanhaiensis</name>
    <dbReference type="NCBI Taxonomy" id="1258546"/>
    <lineage>
        <taxon>Bacteria</taxon>
        <taxon>Pseudomonadati</taxon>
        <taxon>Pseudomonadota</taxon>
        <taxon>Gammaproteobacteria</taxon>
        <taxon>Oceanospirillales</taxon>
        <taxon>Halomonadaceae</taxon>
        <taxon>Vreelandella</taxon>
    </lineage>
</organism>
<dbReference type="InterPro" id="IPR052534">
    <property type="entry name" value="Extracell_DNA_Util/SecSys_Comp"/>
</dbReference>
<keyword evidence="1" id="KW-0812">Transmembrane</keyword>
<dbReference type="EMBL" id="RZHF01000004">
    <property type="protein sequence ID" value="RUR34413.1"/>
    <property type="molecule type" value="Genomic_DNA"/>
</dbReference>
<feature type="transmembrane region" description="Helical" evidence="1">
    <location>
        <begin position="21"/>
        <end position="44"/>
    </location>
</feature>
<dbReference type="InterPro" id="IPR007813">
    <property type="entry name" value="PilN"/>
</dbReference>
<dbReference type="OrthoDB" id="5296173at2"/>
<evidence type="ECO:0000313" key="2">
    <source>
        <dbReference type="EMBL" id="RUR34413.1"/>
    </source>
</evidence>
<dbReference type="AlphaFoldDB" id="A0A433KY01"/>
<dbReference type="Proteomes" id="UP000287023">
    <property type="component" value="Unassembled WGS sequence"/>
</dbReference>
<keyword evidence="3" id="KW-1185">Reference proteome</keyword>
<dbReference type="Pfam" id="PF05137">
    <property type="entry name" value="PilN"/>
    <property type="match status" value="1"/>
</dbReference>
<evidence type="ECO:0000313" key="3">
    <source>
        <dbReference type="Proteomes" id="UP000287023"/>
    </source>
</evidence>
<accession>A0A433KY01</accession>